<dbReference type="Pfam" id="PF23085">
    <property type="entry name" value="RRM_PARP14_3"/>
    <property type="match status" value="1"/>
</dbReference>
<reference evidence="3" key="2">
    <citation type="submission" date="2025-09" db="UniProtKB">
        <authorList>
            <consortium name="Ensembl"/>
        </authorList>
    </citation>
    <scope>IDENTIFICATION</scope>
</reference>
<evidence type="ECO:0000256" key="1">
    <source>
        <dbReference type="PROSITE-ProRule" id="PRU00176"/>
    </source>
</evidence>
<sequence>ASALRAQDSTASERTVVVAGLPVGLSNDQLSAILVKSCFQDEGGKVEDVIYPTRTKGVAFVIFKEKRAAENVIRQKKYHVTKKAQLTVSPFSVKVFSSVKALLDLSIFRSQILLESLVMDLKRKIPTLTFSSLGPKGKIYVEGSYLAITRLKETLLTKAISLLEKDRNYVSEGRSWRSQSPQKSLQESENPVVTLRTYVPEPPGSGETLILDTNVFLYLKCKCRFYKRTLKRFCILCQERVDGEVTTVFLEDANDGSQPSNARCVKGLIEEWSQSLLLELRKETLLLEGKGERERRNIEQACKKLCDRHHRVLVNVCGTHIDIVGPSSDTFLFKTELTKLIEQKVS</sequence>
<dbReference type="Proteomes" id="UP000694385">
    <property type="component" value="Unassembled WGS sequence"/>
</dbReference>
<keyword evidence="1" id="KW-0694">RNA-binding</keyword>
<evidence type="ECO:0000313" key="3">
    <source>
        <dbReference type="Ensembl" id="ENSJJAP00000000435.1"/>
    </source>
</evidence>
<dbReference type="InterPro" id="IPR035979">
    <property type="entry name" value="RBD_domain_sf"/>
</dbReference>
<dbReference type="GeneTree" id="ENSGT00530000063686"/>
<dbReference type="Gene3D" id="3.30.70.330">
    <property type="match status" value="1"/>
</dbReference>
<dbReference type="AlphaFoldDB" id="A0A8C5JU51"/>
<dbReference type="SUPFAM" id="SSF54928">
    <property type="entry name" value="RNA-binding domain, RBD"/>
    <property type="match status" value="1"/>
</dbReference>
<dbReference type="GO" id="GO:0003723">
    <property type="term" value="F:RNA binding"/>
    <property type="evidence" value="ECO:0007669"/>
    <property type="project" value="UniProtKB-UniRule"/>
</dbReference>
<proteinExistence type="predicted"/>
<dbReference type="InterPro" id="IPR012677">
    <property type="entry name" value="Nucleotide-bd_a/b_plait_sf"/>
</dbReference>
<evidence type="ECO:0000313" key="4">
    <source>
        <dbReference type="Proteomes" id="UP000694385"/>
    </source>
</evidence>
<organism evidence="3 4">
    <name type="scientific">Jaculus jaculus</name>
    <name type="common">Lesser Egyptian jerboa</name>
    <dbReference type="NCBI Taxonomy" id="51337"/>
    <lineage>
        <taxon>Eukaryota</taxon>
        <taxon>Metazoa</taxon>
        <taxon>Chordata</taxon>
        <taxon>Craniata</taxon>
        <taxon>Vertebrata</taxon>
        <taxon>Euteleostomi</taxon>
        <taxon>Mammalia</taxon>
        <taxon>Eutheria</taxon>
        <taxon>Euarchontoglires</taxon>
        <taxon>Glires</taxon>
        <taxon>Rodentia</taxon>
        <taxon>Myomorpha</taxon>
        <taxon>Dipodoidea</taxon>
        <taxon>Dipodidae</taxon>
        <taxon>Dipodinae</taxon>
        <taxon>Jaculus</taxon>
    </lineage>
</organism>
<dbReference type="InterPro" id="IPR000504">
    <property type="entry name" value="RRM_dom"/>
</dbReference>
<feature type="domain" description="RRM" evidence="2">
    <location>
        <begin position="14"/>
        <end position="85"/>
    </location>
</feature>
<dbReference type="Ensembl" id="ENSJJAT00000000466.1">
    <property type="protein sequence ID" value="ENSJJAP00000000435.1"/>
    <property type="gene ID" value="ENSJJAG00000000368.1"/>
</dbReference>
<keyword evidence="4" id="KW-1185">Reference proteome</keyword>
<accession>A0A8C5JU51</accession>
<evidence type="ECO:0000259" key="2">
    <source>
        <dbReference type="PROSITE" id="PS50102"/>
    </source>
</evidence>
<dbReference type="OMA" id="FYETHID"/>
<dbReference type="PROSITE" id="PS50102">
    <property type="entry name" value="RRM"/>
    <property type="match status" value="1"/>
</dbReference>
<dbReference type="PANTHER" id="PTHR15225">
    <property type="entry name" value="INTERFERON-INDUCED PROTEIN 35/NMI N-MYC/STAT INTERACTING PROTEIN"/>
    <property type="match status" value="1"/>
</dbReference>
<dbReference type="PANTHER" id="PTHR15225:SF8">
    <property type="entry name" value="RNA-BINDING PROTEIN 43"/>
    <property type="match status" value="1"/>
</dbReference>
<name>A0A8C5JU51_JACJA</name>
<protein>
    <submittedName>
        <fullName evidence="3">RNA binding motif protein 43</fullName>
    </submittedName>
</protein>
<reference evidence="3" key="1">
    <citation type="submission" date="2025-08" db="UniProtKB">
        <authorList>
            <consortium name="Ensembl"/>
        </authorList>
    </citation>
    <scope>IDENTIFICATION</scope>
</reference>